<dbReference type="RefSeq" id="WP_135196868.1">
    <property type="nucleotide sequence ID" value="NZ_SPVI01000017.1"/>
</dbReference>
<dbReference type="EMBL" id="SPVI01000017">
    <property type="protein sequence ID" value="TFW40906.1"/>
    <property type="molecule type" value="Genomic_DNA"/>
</dbReference>
<organism evidence="1 2">
    <name type="scientific">Pseudomonas fluorescens</name>
    <dbReference type="NCBI Taxonomy" id="294"/>
    <lineage>
        <taxon>Bacteria</taxon>
        <taxon>Pseudomonadati</taxon>
        <taxon>Pseudomonadota</taxon>
        <taxon>Gammaproteobacteria</taxon>
        <taxon>Pseudomonadales</taxon>
        <taxon>Pseudomonadaceae</taxon>
        <taxon>Pseudomonas</taxon>
    </lineage>
</organism>
<gene>
    <name evidence="1" type="ORF">E4T65_23965</name>
</gene>
<sequence>MKSEAGASLPGDAHAQALAAGIRRLELAIERESWGADSVADADLVYELPEYAELLEQAYADGFVRGDLSHEGFDFDAINATPEFLNSLPYAEICRYVHALYRAERWNFGWGSMILWAGQSGALRVVAQRLAQGEETVD</sequence>
<dbReference type="AlphaFoldDB" id="A0A4Y9TEU5"/>
<dbReference type="Proteomes" id="UP000297322">
    <property type="component" value="Unassembled WGS sequence"/>
</dbReference>
<proteinExistence type="predicted"/>
<name>A0A4Y9TEU5_PSEFL</name>
<comment type="caution">
    <text evidence="1">The sequence shown here is derived from an EMBL/GenBank/DDBJ whole genome shotgun (WGS) entry which is preliminary data.</text>
</comment>
<evidence type="ECO:0000313" key="1">
    <source>
        <dbReference type="EMBL" id="TFW40906.1"/>
    </source>
</evidence>
<evidence type="ECO:0000313" key="2">
    <source>
        <dbReference type="Proteomes" id="UP000297322"/>
    </source>
</evidence>
<accession>A0A4Y9TEU5</accession>
<reference evidence="1 2" key="1">
    <citation type="submission" date="2019-03" db="EMBL/GenBank/DDBJ databases">
        <title>Biocontrol and xenobiotic degradation properties of endophytic Pseudomonas fluorescens strain BRZ63.</title>
        <authorList>
            <person name="Chlebek D.A."/>
            <person name="Pinski A."/>
            <person name="Zur J.P."/>
            <person name="Michalska J."/>
            <person name="Hupert-Kocurek K.T."/>
        </authorList>
    </citation>
    <scope>NUCLEOTIDE SEQUENCE [LARGE SCALE GENOMIC DNA]</scope>
    <source>
        <strain evidence="1 2">BRZ63</strain>
    </source>
</reference>
<protein>
    <submittedName>
        <fullName evidence="1">Uncharacterized protein</fullName>
    </submittedName>
</protein>